<dbReference type="Gene3D" id="3.50.50.60">
    <property type="entry name" value="FAD/NAD(P)-binding domain"/>
    <property type="match status" value="2"/>
</dbReference>
<dbReference type="InterPro" id="IPR016156">
    <property type="entry name" value="FAD/NAD-linked_Rdtase_dimer_sf"/>
</dbReference>
<feature type="binding site" evidence="12">
    <location>
        <position position="327"/>
    </location>
    <ligand>
        <name>FAD</name>
        <dbReference type="ChEBI" id="CHEBI:57692"/>
    </ligand>
</feature>
<feature type="binding site" evidence="12">
    <location>
        <position position="286"/>
    </location>
    <ligand>
        <name>NAD(+)</name>
        <dbReference type="ChEBI" id="CHEBI:57540"/>
    </ligand>
</feature>
<keyword evidence="5 12" id="KW-0274">FAD</keyword>
<keyword evidence="6" id="KW-0521">NADP</keyword>
<evidence type="ECO:0000256" key="8">
    <source>
        <dbReference type="ARBA" id="ARBA00023157"/>
    </source>
</evidence>
<dbReference type="PRINTS" id="PR00411">
    <property type="entry name" value="PNDRDTASEI"/>
</dbReference>
<evidence type="ECO:0000256" key="10">
    <source>
        <dbReference type="ARBA" id="ARBA00049142"/>
    </source>
</evidence>
<keyword evidence="12" id="KW-0547">Nucleotide-binding</keyword>
<dbReference type="SUPFAM" id="SSF55424">
    <property type="entry name" value="FAD/NAD-linked reductases, dimerisation (C-terminal) domain"/>
    <property type="match status" value="1"/>
</dbReference>
<evidence type="ECO:0000256" key="1">
    <source>
        <dbReference type="ARBA" id="ARBA00007532"/>
    </source>
</evidence>
<dbReference type="InterPro" id="IPR023753">
    <property type="entry name" value="FAD/NAD-binding_dom"/>
</dbReference>
<dbReference type="SUPFAM" id="SSF51905">
    <property type="entry name" value="FAD/NAD(P)-binding domain"/>
    <property type="match status" value="1"/>
</dbReference>
<dbReference type="GO" id="GO:0006749">
    <property type="term" value="P:glutathione metabolic process"/>
    <property type="evidence" value="ECO:0007669"/>
    <property type="project" value="TreeGrafter"/>
</dbReference>
<protein>
    <recommendedName>
        <fullName evidence="3">glutathione-disulfide reductase</fullName>
        <ecNumber evidence="3">1.8.1.7</ecNumber>
    </recommendedName>
</protein>
<keyword evidence="7 14" id="KW-0560">Oxidoreductase</keyword>
<dbReference type="EC" id="1.8.1.7" evidence="3"/>
<evidence type="ECO:0000256" key="6">
    <source>
        <dbReference type="ARBA" id="ARBA00022857"/>
    </source>
</evidence>
<evidence type="ECO:0000256" key="5">
    <source>
        <dbReference type="ARBA" id="ARBA00022827"/>
    </source>
</evidence>
<keyword evidence="18" id="KW-1185">Reference proteome</keyword>
<evidence type="ECO:0000256" key="2">
    <source>
        <dbReference type="ARBA" id="ARBA00011738"/>
    </source>
</evidence>
<comment type="cofactor">
    <cofactor evidence="12">
        <name>FAD</name>
        <dbReference type="ChEBI" id="CHEBI:57692"/>
    </cofactor>
    <text evidence="12">Binds 1 FAD per subunit.</text>
</comment>
<evidence type="ECO:0000256" key="3">
    <source>
        <dbReference type="ARBA" id="ARBA00012607"/>
    </source>
</evidence>
<comment type="similarity">
    <text evidence="1 14">Belongs to the class-I pyridine nucleotide-disulfide oxidoreductase family.</text>
</comment>
<keyword evidence="9 14" id="KW-0676">Redox-active center</keyword>
<feature type="domain" description="FAD/NAD(P)-binding" evidence="16">
    <location>
        <begin position="9"/>
        <end position="342"/>
    </location>
</feature>
<dbReference type="InterPro" id="IPR046952">
    <property type="entry name" value="GSHR/TRXR-like"/>
</dbReference>
<evidence type="ECO:0000256" key="13">
    <source>
        <dbReference type="PIRSR" id="PIRSR000350-4"/>
    </source>
</evidence>
<evidence type="ECO:0000256" key="7">
    <source>
        <dbReference type="ARBA" id="ARBA00023002"/>
    </source>
</evidence>
<proteinExistence type="inferred from homology"/>
<comment type="catalytic activity">
    <reaction evidence="10">
        <text>2 glutathione + NADP(+) = glutathione disulfide + NADPH + H(+)</text>
        <dbReference type="Rhea" id="RHEA:11740"/>
        <dbReference type="ChEBI" id="CHEBI:15378"/>
        <dbReference type="ChEBI" id="CHEBI:57783"/>
        <dbReference type="ChEBI" id="CHEBI:57925"/>
        <dbReference type="ChEBI" id="CHEBI:58297"/>
        <dbReference type="ChEBI" id="CHEBI:58349"/>
        <dbReference type="EC" id="1.8.1.7"/>
    </reaction>
</comment>
<dbReference type="GO" id="GO:0045454">
    <property type="term" value="P:cell redox homeostasis"/>
    <property type="evidence" value="ECO:0007669"/>
    <property type="project" value="InterPro"/>
</dbReference>
<dbReference type="GO" id="GO:0004362">
    <property type="term" value="F:glutathione-disulfide reductase (NADPH) activity"/>
    <property type="evidence" value="ECO:0007669"/>
    <property type="project" value="UniProtKB-EC"/>
</dbReference>
<dbReference type="Proteomes" id="UP001314263">
    <property type="component" value="Unassembled WGS sequence"/>
</dbReference>
<dbReference type="EMBL" id="CAUYUE010000007">
    <property type="protein sequence ID" value="CAK0782726.1"/>
    <property type="molecule type" value="Genomic_DNA"/>
</dbReference>
<accession>A0AAV1I769</accession>
<dbReference type="NCBIfam" id="NF004776">
    <property type="entry name" value="PRK06116.1"/>
    <property type="match status" value="1"/>
</dbReference>
<dbReference type="InterPro" id="IPR004099">
    <property type="entry name" value="Pyr_nucl-diS_OxRdtase_dimer"/>
</dbReference>
<dbReference type="FunFam" id="3.50.50.60:FF:000051">
    <property type="entry name" value="Glutathione reductase"/>
    <property type="match status" value="1"/>
</dbReference>
<evidence type="ECO:0000256" key="9">
    <source>
        <dbReference type="ARBA" id="ARBA00023284"/>
    </source>
</evidence>
<organism evidence="17 18">
    <name type="scientific">Coccomyxa viridis</name>
    <dbReference type="NCBI Taxonomy" id="1274662"/>
    <lineage>
        <taxon>Eukaryota</taxon>
        <taxon>Viridiplantae</taxon>
        <taxon>Chlorophyta</taxon>
        <taxon>core chlorophytes</taxon>
        <taxon>Trebouxiophyceae</taxon>
        <taxon>Trebouxiophyceae incertae sedis</taxon>
        <taxon>Coccomyxaceae</taxon>
        <taxon>Coccomyxa</taxon>
    </lineage>
</organism>
<evidence type="ECO:0000313" key="17">
    <source>
        <dbReference type="EMBL" id="CAK0782726.1"/>
    </source>
</evidence>
<feature type="disulfide bond" description="Redox-active" evidence="13">
    <location>
        <begin position="57"/>
        <end position="62"/>
    </location>
</feature>
<dbReference type="InterPro" id="IPR036188">
    <property type="entry name" value="FAD/NAD-bd_sf"/>
</dbReference>
<dbReference type="PANTHER" id="PTHR42737:SF2">
    <property type="entry name" value="GLUTATHIONE REDUCTASE"/>
    <property type="match status" value="1"/>
</dbReference>
<evidence type="ECO:0000256" key="14">
    <source>
        <dbReference type="RuleBase" id="RU003691"/>
    </source>
</evidence>
<comment type="subunit">
    <text evidence="2">Homodimer.</text>
</comment>
<gene>
    <name evidence="17" type="ORF">CVIRNUC_005921</name>
</gene>
<evidence type="ECO:0000256" key="12">
    <source>
        <dbReference type="PIRSR" id="PIRSR000350-3"/>
    </source>
</evidence>
<dbReference type="InterPro" id="IPR012999">
    <property type="entry name" value="Pyr_OxRdtase_I_AS"/>
</dbReference>
<evidence type="ECO:0000256" key="11">
    <source>
        <dbReference type="PIRSR" id="PIRSR000350-2"/>
    </source>
</evidence>
<dbReference type="Pfam" id="PF07992">
    <property type="entry name" value="Pyr_redox_2"/>
    <property type="match status" value="1"/>
</dbReference>
<feature type="binding site" evidence="12">
    <location>
        <position position="130"/>
    </location>
    <ligand>
        <name>FAD</name>
        <dbReference type="ChEBI" id="CHEBI:57692"/>
    </ligand>
</feature>
<dbReference type="InterPro" id="IPR001100">
    <property type="entry name" value="Pyr_nuc-diS_OxRdtase"/>
</dbReference>
<dbReference type="GO" id="GO:0050660">
    <property type="term" value="F:flavin adenine dinucleotide binding"/>
    <property type="evidence" value="ECO:0007669"/>
    <property type="project" value="InterPro"/>
</dbReference>
<dbReference type="GO" id="GO:0005739">
    <property type="term" value="C:mitochondrion"/>
    <property type="evidence" value="ECO:0007669"/>
    <property type="project" value="TreeGrafter"/>
</dbReference>
<dbReference type="PROSITE" id="PS00076">
    <property type="entry name" value="PYRIDINE_REDOX_1"/>
    <property type="match status" value="1"/>
</dbReference>
<reference evidence="17 18" key="1">
    <citation type="submission" date="2023-10" db="EMBL/GenBank/DDBJ databases">
        <authorList>
            <person name="Maclean D."/>
            <person name="Macfadyen A."/>
        </authorList>
    </citation>
    <scope>NUCLEOTIDE SEQUENCE [LARGE SCALE GENOMIC DNA]</scope>
</reference>
<dbReference type="GO" id="GO:0034599">
    <property type="term" value="P:cellular response to oxidative stress"/>
    <property type="evidence" value="ECO:0007669"/>
    <property type="project" value="TreeGrafter"/>
</dbReference>
<dbReference type="PIRSF" id="PIRSF000350">
    <property type="entry name" value="Mercury_reductase_MerA"/>
    <property type="match status" value="1"/>
</dbReference>
<evidence type="ECO:0000256" key="4">
    <source>
        <dbReference type="ARBA" id="ARBA00022630"/>
    </source>
</evidence>
<dbReference type="PRINTS" id="PR00368">
    <property type="entry name" value="FADPNR"/>
</dbReference>
<feature type="binding site" evidence="12">
    <location>
        <begin position="195"/>
        <end position="202"/>
    </location>
    <ligand>
        <name>NAD(+)</name>
        <dbReference type="ChEBI" id="CHEBI:57540"/>
    </ligand>
</feature>
<evidence type="ECO:0000313" key="18">
    <source>
        <dbReference type="Proteomes" id="UP001314263"/>
    </source>
</evidence>
<dbReference type="AlphaFoldDB" id="A0AAV1I769"/>
<keyword evidence="8" id="KW-1015">Disulfide bond</keyword>
<keyword evidence="4 14" id="KW-0285">Flavoprotein</keyword>
<feature type="active site" description="Proton acceptor" evidence="11">
    <location>
        <position position="461"/>
    </location>
</feature>
<feature type="binding site" evidence="12">
    <location>
        <position position="66"/>
    </location>
    <ligand>
        <name>FAD</name>
        <dbReference type="ChEBI" id="CHEBI:57692"/>
    </ligand>
</feature>
<name>A0AAV1I769_9CHLO</name>
<dbReference type="PANTHER" id="PTHR42737">
    <property type="entry name" value="GLUTATHIONE REDUCTASE"/>
    <property type="match status" value="1"/>
</dbReference>
<dbReference type="Pfam" id="PF02852">
    <property type="entry name" value="Pyr_redox_dim"/>
    <property type="match status" value="1"/>
</dbReference>
<evidence type="ECO:0000259" key="15">
    <source>
        <dbReference type="Pfam" id="PF02852"/>
    </source>
</evidence>
<dbReference type="GO" id="GO:0005829">
    <property type="term" value="C:cytosol"/>
    <property type="evidence" value="ECO:0007669"/>
    <property type="project" value="TreeGrafter"/>
</dbReference>
<feature type="domain" description="Pyridine nucleotide-disulphide oxidoreductase dimerisation" evidence="15">
    <location>
        <begin position="362"/>
        <end position="471"/>
    </location>
</feature>
<dbReference type="Gene3D" id="3.30.390.30">
    <property type="match status" value="1"/>
</dbReference>
<evidence type="ECO:0000259" key="16">
    <source>
        <dbReference type="Pfam" id="PF07992"/>
    </source>
</evidence>
<sequence>MGSLEGHEYDLVTLGAGSGGTRASRISAQHYGAKVACIELPFGFISSDAIGGAGGTCVIRGCVPKKILVYGSAFSEEFRDANGFGWGVNAHPSHDLKNLIKKKSKEVERLNGVYNKLLRGAGVDLIEGRGKIIDAHTVEVELSSGGKRTLKTKYILLAVGGKPVKAPIPGAEHAITSDDALVLDEIPGSTIVIVGAGYISVEFSSIYKGLGADVHLMYRKPLPLTGFDEECRGQVADGLKGRGIHLYPETSPTRIEKEDDGTFTVFYKNKSGESSVKAGIVMFGTGRKPNTHNIGLESVGVEKDEKEGIKVDDNSRTSVPNIYAIGDVTNRVALTPVAIMEGMAFANTVFGKRPTPPDYRKVPSACFVQPPLAYVGCTEEEAIQKYSGSIDVYVSKFKPMKNTISGRDERTFMKLLVHADTDQVLGAHMVGPDSPEVMQGIAIALKAGAKKVHFDSTVGIHPTAAEEWVSMRTRARRVQGQGQSVPS</sequence>
<comment type="caution">
    <text evidence="17">The sequence shown here is derived from an EMBL/GenBank/DDBJ whole genome shotgun (WGS) entry which is preliminary data.</text>
</comment>
<keyword evidence="12" id="KW-0520">NAD</keyword>